<dbReference type="InterPro" id="IPR013324">
    <property type="entry name" value="RNA_pol_sigma_r3/r4-like"/>
</dbReference>
<comment type="caution">
    <text evidence="8">The sequence shown here is derived from an EMBL/GenBank/DDBJ whole genome shotgun (WGS) entry which is preliminary data.</text>
</comment>
<dbReference type="Proteomes" id="UP001288620">
    <property type="component" value="Unassembled WGS sequence"/>
</dbReference>
<accession>A0ABU5LCB5</accession>
<dbReference type="PANTHER" id="PTHR30385:SF7">
    <property type="entry name" value="RNA POLYMERASE SIGMA FACTOR FLIA"/>
    <property type="match status" value="1"/>
</dbReference>
<dbReference type="SUPFAM" id="SSF88659">
    <property type="entry name" value="Sigma3 and sigma4 domains of RNA polymerase sigma factors"/>
    <property type="match status" value="2"/>
</dbReference>
<dbReference type="InterPro" id="IPR007627">
    <property type="entry name" value="RNA_pol_sigma70_r2"/>
</dbReference>
<dbReference type="Pfam" id="PF04539">
    <property type="entry name" value="Sigma70_r3"/>
    <property type="match status" value="1"/>
</dbReference>
<organism evidence="8 9">
    <name type="scientific">Pantoea eucrina</name>
    <dbReference type="NCBI Taxonomy" id="472693"/>
    <lineage>
        <taxon>Bacteria</taxon>
        <taxon>Pseudomonadati</taxon>
        <taxon>Pseudomonadota</taxon>
        <taxon>Gammaproteobacteria</taxon>
        <taxon>Enterobacterales</taxon>
        <taxon>Erwiniaceae</taxon>
        <taxon>Pantoea</taxon>
    </lineage>
</organism>
<gene>
    <name evidence="8" type="ORF">N4G40_03535</name>
</gene>
<evidence type="ECO:0000313" key="8">
    <source>
        <dbReference type="EMBL" id="MDZ7277356.1"/>
    </source>
</evidence>
<dbReference type="NCBIfam" id="NF009091">
    <property type="entry name" value="PRK12427.1"/>
    <property type="match status" value="1"/>
</dbReference>
<dbReference type="PANTHER" id="PTHR30385">
    <property type="entry name" value="SIGMA FACTOR F FLAGELLAR"/>
    <property type="match status" value="1"/>
</dbReference>
<keyword evidence="1" id="KW-0805">Transcription regulation</keyword>
<keyword evidence="4" id="KW-0804">Transcription</keyword>
<feature type="domain" description="RNA polymerase sigma-70 region 4" evidence="7">
    <location>
        <begin position="178"/>
        <end position="226"/>
    </location>
</feature>
<sequence length="230" mass="26412">MNAFTAVTGMSPLEESRYIHQWLPLVKRVVRQLATQTDSVIDRDDLEQIALIGLVESLRRYGHPDGNFAAYALQRVRGAVLDQLRRHDWRPRRLRQRNHKINDAVRALTRQLGHEPSESELRHHLGLSHDEVQEYLLLESASVMESLDEVLAVEGGGVMLSGRQLEEEVSIQRTLTLALASLEEREKIILSLYYQHEMSLKEIAQVLSLTEARVCQLNKKIAGKIKRFFE</sequence>
<dbReference type="RefSeq" id="WP_322541473.1">
    <property type="nucleotide sequence ID" value="NZ_JAOBTT010000001.1"/>
</dbReference>
<evidence type="ECO:0000256" key="3">
    <source>
        <dbReference type="ARBA" id="ARBA00023125"/>
    </source>
</evidence>
<evidence type="ECO:0000313" key="9">
    <source>
        <dbReference type="Proteomes" id="UP001288620"/>
    </source>
</evidence>
<dbReference type="NCBIfam" id="TIGR02937">
    <property type="entry name" value="sigma70-ECF"/>
    <property type="match status" value="1"/>
</dbReference>
<keyword evidence="9" id="KW-1185">Reference proteome</keyword>
<dbReference type="InterPro" id="IPR000943">
    <property type="entry name" value="RNA_pol_sigma70"/>
</dbReference>
<evidence type="ECO:0000259" key="7">
    <source>
        <dbReference type="Pfam" id="PF04545"/>
    </source>
</evidence>
<reference evidence="9" key="1">
    <citation type="submission" date="2023-07" db="EMBL/GenBank/DDBJ databases">
        <title>Structural and functional analysis of rice phyllospheric bacteria for their antimicrobial properties and defense elicitation against blast disease.</title>
        <authorList>
            <person name="Sahu K.P."/>
            <person name="Asharani P."/>
            <person name="Kumar M."/>
            <person name="Reddy B."/>
            <person name="Kumar A."/>
        </authorList>
    </citation>
    <scope>NUCLEOTIDE SEQUENCE [LARGE SCALE GENOMIC DNA]</scope>
    <source>
        <strain evidence="9">OsEp_Plm_30P10</strain>
    </source>
</reference>
<evidence type="ECO:0000256" key="4">
    <source>
        <dbReference type="ARBA" id="ARBA00023163"/>
    </source>
</evidence>
<evidence type="ECO:0000259" key="6">
    <source>
        <dbReference type="Pfam" id="PF04542"/>
    </source>
</evidence>
<dbReference type="Gene3D" id="1.20.140.160">
    <property type="match status" value="1"/>
</dbReference>
<dbReference type="EMBL" id="JAOBTT010000001">
    <property type="protein sequence ID" value="MDZ7277356.1"/>
    <property type="molecule type" value="Genomic_DNA"/>
</dbReference>
<evidence type="ECO:0000256" key="1">
    <source>
        <dbReference type="ARBA" id="ARBA00023015"/>
    </source>
</evidence>
<feature type="domain" description="RNA polymerase sigma-70 region 2" evidence="6">
    <location>
        <begin position="19"/>
        <end position="90"/>
    </location>
</feature>
<dbReference type="PRINTS" id="PR00046">
    <property type="entry name" value="SIGMA70FCT"/>
</dbReference>
<dbReference type="InterPro" id="IPR007630">
    <property type="entry name" value="RNA_pol_sigma70_r4"/>
</dbReference>
<dbReference type="Pfam" id="PF04542">
    <property type="entry name" value="Sigma70_r2"/>
    <property type="match status" value="1"/>
</dbReference>
<dbReference type="NCBIfam" id="TIGR02479">
    <property type="entry name" value="FliA_WhiG"/>
    <property type="match status" value="1"/>
</dbReference>
<proteinExistence type="predicted"/>
<dbReference type="Gene3D" id="1.10.1740.10">
    <property type="match status" value="1"/>
</dbReference>
<dbReference type="SUPFAM" id="SSF88946">
    <property type="entry name" value="Sigma2 domain of RNA polymerase sigma factors"/>
    <property type="match status" value="1"/>
</dbReference>
<evidence type="ECO:0000259" key="5">
    <source>
        <dbReference type="Pfam" id="PF04539"/>
    </source>
</evidence>
<protein>
    <submittedName>
        <fullName evidence="8">FliA/WhiG family RNA polymerase sigma factor</fullName>
    </submittedName>
</protein>
<dbReference type="InterPro" id="IPR013325">
    <property type="entry name" value="RNA_pol_sigma_r2"/>
</dbReference>
<dbReference type="InterPro" id="IPR007624">
    <property type="entry name" value="RNA_pol_sigma70_r3"/>
</dbReference>
<keyword evidence="2" id="KW-0731">Sigma factor</keyword>
<name>A0ABU5LCB5_9GAMM</name>
<evidence type="ECO:0000256" key="2">
    <source>
        <dbReference type="ARBA" id="ARBA00023082"/>
    </source>
</evidence>
<dbReference type="NCBIfam" id="NF005413">
    <property type="entry name" value="PRK06986.1"/>
    <property type="match status" value="1"/>
</dbReference>
<dbReference type="Pfam" id="PF04545">
    <property type="entry name" value="Sigma70_r4"/>
    <property type="match status" value="1"/>
</dbReference>
<dbReference type="InterPro" id="IPR014284">
    <property type="entry name" value="RNA_pol_sigma-70_dom"/>
</dbReference>
<keyword evidence="3" id="KW-0238">DNA-binding</keyword>
<feature type="domain" description="RNA polymerase sigma-70 region 3" evidence="5">
    <location>
        <begin position="99"/>
        <end position="144"/>
    </location>
</feature>
<dbReference type="InterPro" id="IPR012845">
    <property type="entry name" value="RNA_pol_sigma_FliA_WhiG"/>
</dbReference>